<name>A0A1S1HLD9_9SPHN</name>
<evidence type="ECO:0000256" key="2">
    <source>
        <dbReference type="SAM" id="SignalP"/>
    </source>
</evidence>
<keyword evidence="3" id="KW-0378">Hydrolase</keyword>
<reference evidence="3 4" key="1">
    <citation type="submission" date="2016-09" db="EMBL/GenBank/DDBJ databases">
        <title>Metabolic pathway, cell adaptation mechanisms and a novel monoxygenase revealed through proteogenomic-transcription analysis of a Sphingomonas haloaromaticamans strain degrading the fungicide ortho-phenylphenol.</title>
        <authorList>
            <person name="Perruchon C."/>
            <person name="Papadopoulou E.S."/>
            <person name="Rousidou C."/>
            <person name="Vasileiadis S."/>
            <person name="Tanou G."/>
            <person name="Amoutzias G."/>
            <person name="Molassiotis A."/>
            <person name="Karpouzas D.G."/>
        </authorList>
    </citation>
    <scope>NUCLEOTIDE SEQUENCE [LARGE SCALE GENOMIC DNA]</scope>
    <source>
        <strain evidence="3 4">P3</strain>
    </source>
</reference>
<evidence type="ECO:0000256" key="1">
    <source>
        <dbReference type="SAM" id="MobiDB-lite"/>
    </source>
</evidence>
<dbReference type="EMBL" id="MIPT01000001">
    <property type="protein sequence ID" value="OHT22251.1"/>
    <property type="molecule type" value="Genomic_DNA"/>
</dbReference>
<proteinExistence type="predicted"/>
<keyword evidence="3" id="KW-0645">Protease</keyword>
<dbReference type="GO" id="GO:0004185">
    <property type="term" value="F:serine-type carboxypeptidase activity"/>
    <property type="evidence" value="ECO:0007669"/>
    <property type="project" value="InterPro"/>
</dbReference>
<accession>A0A1S1HLD9</accession>
<dbReference type="InterPro" id="IPR001563">
    <property type="entry name" value="Peptidase_S10"/>
</dbReference>
<dbReference type="Proteomes" id="UP000179467">
    <property type="component" value="Unassembled WGS sequence"/>
</dbReference>
<feature type="chain" id="PRO_5010189151" evidence="2">
    <location>
        <begin position="22"/>
        <end position="507"/>
    </location>
</feature>
<sequence>MKFRSLLLACAIAAFPPAAYADAPAKDEKKAEQPAAEIPPPTVSVTKHSGRFGGTTINYRATAGETYLKDQDGKPIAAIYSTSYVKEGPVDPNRPITFLYNGGPGSGSLWLHMGAFGPKRVAIPSDARDDGAPPYPIVDNPESLLDVTDLVFIDPVGTGFSRALGKKDPKDYWGVTKDAKSIAEFIRIWLNENGRWNAPKFIGGESYGTTRSAALLNELEGTYNDVAVNGVILISTILDFAAGADTPGNEMTHILNLPSMAATAWYHNKVSGDRPAKVEDFVAQARAFAAGPYAAALLKGNALGAEERASVRQQLSHFTGLSEQFLDRADLRVLPSRFYKELLRDRGLTVGRLDSRYTGVDYDSAGEEPDNDPSFYGIDGAYAAAMNSYARQTLGFKTERDYISIGGVRGWDWKLEGAGRDQEVYMNVAPYIGRGLRENSGLRIFVGQGYYDFATPFFAAEYSLSRTGMPTDGRIQFHYYESGHMMYVREQDLKKLSADVRQFIRSR</sequence>
<dbReference type="OrthoDB" id="9770107at2"/>
<dbReference type="SUPFAM" id="SSF53474">
    <property type="entry name" value="alpha/beta-Hydrolases"/>
    <property type="match status" value="1"/>
</dbReference>
<feature type="region of interest" description="Disordered" evidence="1">
    <location>
        <begin position="25"/>
        <end position="49"/>
    </location>
</feature>
<comment type="caution">
    <text evidence="3">The sequence shown here is derived from an EMBL/GenBank/DDBJ whole genome shotgun (WGS) entry which is preliminary data.</text>
</comment>
<dbReference type="GO" id="GO:0006508">
    <property type="term" value="P:proteolysis"/>
    <property type="evidence" value="ECO:0007669"/>
    <property type="project" value="InterPro"/>
</dbReference>
<keyword evidence="3" id="KW-0121">Carboxypeptidase</keyword>
<keyword evidence="2" id="KW-0732">Signal</keyword>
<gene>
    <name evidence="3" type="ORF">BHE75_04277</name>
</gene>
<dbReference type="Gene3D" id="3.40.50.1820">
    <property type="entry name" value="alpha/beta hydrolase"/>
    <property type="match status" value="1"/>
</dbReference>
<keyword evidence="4" id="KW-1185">Reference proteome</keyword>
<protein>
    <submittedName>
        <fullName evidence="3">Serine carboxypeptidase</fullName>
    </submittedName>
</protein>
<dbReference type="AlphaFoldDB" id="A0A1S1HLD9"/>
<organism evidence="3 4">
    <name type="scientific">Edaphosphingomonas haloaromaticamans</name>
    <dbReference type="NCBI Taxonomy" id="653954"/>
    <lineage>
        <taxon>Bacteria</taxon>
        <taxon>Pseudomonadati</taxon>
        <taxon>Pseudomonadota</taxon>
        <taxon>Alphaproteobacteria</taxon>
        <taxon>Sphingomonadales</taxon>
        <taxon>Rhizorhabdaceae</taxon>
        <taxon>Edaphosphingomonas</taxon>
    </lineage>
</organism>
<dbReference type="RefSeq" id="WP_070935240.1">
    <property type="nucleotide sequence ID" value="NZ_MIPT01000001.1"/>
</dbReference>
<dbReference type="Pfam" id="PF00450">
    <property type="entry name" value="Peptidase_S10"/>
    <property type="match status" value="1"/>
</dbReference>
<dbReference type="InterPro" id="IPR029058">
    <property type="entry name" value="AB_hydrolase_fold"/>
</dbReference>
<evidence type="ECO:0000313" key="3">
    <source>
        <dbReference type="EMBL" id="OHT22251.1"/>
    </source>
</evidence>
<evidence type="ECO:0000313" key="4">
    <source>
        <dbReference type="Proteomes" id="UP000179467"/>
    </source>
</evidence>
<feature type="signal peptide" evidence="2">
    <location>
        <begin position="1"/>
        <end position="21"/>
    </location>
</feature>